<dbReference type="GO" id="GO:0030544">
    <property type="term" value="F:Hsp70 protein binding"/>
    <property type="evidence" value="ECO:0007669"/>
    <property type="project" value="TreeGrafter"/>
</dbReference>
<reference evidence="2" key="1">
    <citation type="journal article" date="2021" name="Genome Biol. Evol.">
        <title>A High-Quality Reference Genome for a Parasitic Bivalve with Doubly Uniparental Inheritance (Bivalvia: Unionida).</title>
        <authorList>
            <person name="Smith C.H."/>
        </authorList>
    </citation>
    <scope>NUCLEOTIDE SEQUENCE</scope>
    <source>
        <strain evidence="2">CHS0354</strain>
    </source>
</reference>
<accession>A0AAE0RSJ5</accession>
<name>A0AAE0RSJ5_9BIVA</name>
<organism evidence="2 3">
    <name type="scientific">Potamilus streckersoni</name>
    <dbReference type="NCBI Taxonomy" id="2493646"/>
    <lineage>
        <taxon>Eukaryota</taxon>
        <taxon>Metazoa</taxon>
        <taxon>Spiralia</taxon>
        <taxon>Lophotrochozoa</taxon>
        <taxon>Mollusca</taxon>
        <taxon>Bivalvia</taxon>
        <taxon>Autobranchia</taxon>
        <taxon>Heteroconchia</taxon>
        <taxon>Palaeoheterodonta</taxon>
        <taxon>Unionida</taxon>
        <taxon>Unionoidea</taxon>
        <taxon>Unionidae</taxon>
        <taxon>Ambleminae</taxon>
        <taxon>Lampsilini</taxon>
        <taxon>Potamilus</taxon>
    </lineage>
</organism>
<reference evidence="2" key="3">
    <citation type="submission" date="2023-05" db="EMBL/GenBank/DDBJ databases">
        <authorList>
            <person name="Smith C.H."/>
        </authorList>
    </citation>
    <scope>NUCLEOTIDE SEQUENCE</scope>
    <source>
        <strain evidence="2">CHS0354</strain>
        <tissue evidence="2">Mantle</tissue>
    </source>
</reference>
<dbReference type="Pfam" id="PF25794">
    <property type="entry name" value="SACS"/>
    <property type="match status" value="1"/>
</dbReference>
<evidence type="ECO:0000313" key="3">
    <source>
        <dbReference type="Proteomes" id="UP001195483"/>
    </source>
</evidence>
<dbReference type="PANTHER" id="PTHR15600:SF42">
    <property type="entry name" value="SACSIN"/>
    <property type="match status" value="1"/>
</dbReference>
<evidence type="ECO:0000313" key="2">
    <source>
        <dbReference type="EMBL" id="KAK3578918.1"/>
    </source>
</evidence>
<keyword evidence="3" id="KW-1185">Reference proteome</keyword>
<dbReference type="Proteomes" id="UP001195483">
    <property type="component" value="Unassembled WGS sequence"/>
</dbReference>
<gene>
    <name evidence="2" type="ORF">CHS0354_035543</name>
</gene>
<sequence>MTKETFKGQPQYTLKETILSLASRLKSDNVLRSHPLRRLQTITISEKLEDYAGSILPQLKHDAGLSVSASWLISWATGTNQSLAKPFRNIIGALPLSAVAVPFEMQANRLRPMLLKDLPLGFYKSVTSDRRQLMVSTEDDKKVQCSSWNKALIQDALVNAYIYLLEGIRDNGPSTEYEYYSLWPLECSETELPIKQHFVTKLVQFKSRLFHRDLHWQNFKKSIFLDPSLRNDSNIGEIAFETLLAFYSGGSSVVMELPYHVMTNLEAYYPVEMKNKIVSKEQFFINVFLPNIENMFWRKSERNINNRDKLVISALEFENKAVRAALSSTKCIPSEPNGDLKRPTELVSPLGNLSDLFSYDDGVFPRGQNTFRLGNIIPYLVGLGMMDNYLPLNCLEERCQSVVKLNQTCGQCAIERCSKILKYLNSAYVFHGKLQRNPNELQKLQNITFFPVLKKPLRWHFSWKGNVDKHASKKTCQSGHPSNAIRLASPANLFVQGTETLVGCVKLILDETSISATGLSIRSLDVYKCLGLQGSSKSDVPYKIVFSQLRTVVQEYKEKESKDTAINCQVIVHDIYSFLDIKCANSEDISNECFQEFSKDNTILVGDQIMDASRIVFHLKHNCSPVLLGLENTDLAKYKHLWKAIGIKEHADVEDIAKVLGEKKRQLGSIPLSIKDIDLIHGLLSALKDAMDDKVIKYEDVDKSLLVNIVAPDSDGILRQTSSLCLDDSEFEIGPDTKIVNDKISPSLALALGVTTRRRKCIDDFTCLIPVGQQEKLVTRLRGILSAYPCDDGIMKELLQNADDAQASEIHFIKDFRKHGCGTIFDQKYAPLQGPALCVFNSSAFTQADLQGIHHLGIGSKRDDPLKTGQYGVGFNAVYHLTDAPSFLTKGPDLENGEMLCVFDPTCQYLPKVDEHNPGLQCVVSKIRTNYSDVLSGYLEENVFNANVGTMFRFPLRTKISPETIQISSKQVNEEDINNILEKFCTENFEALLFVKHVSKIIVSNISSGELVEEFRVEVTISEEDKRKRDEFFQVVRDVSDQYKQDSSCINELSSKEVGYTVTLTDGKRRSESFYVVQRIGFKEGFSIPETVVHALKDKKLGQLPLGGVAVVIPNIQQLIEQPKNQKDSCAVIYSKERIESNCNNGRAFCFLPLPTRTGLPCHINGHFALDHEARRSLWKEEKGYRHDWNYSIFKAIVSPAYVSALLFLKQQIFEGNHAWSIDIIYRLLHAFHSQFPLVNLAKDDDWKAFVQYLYSLIIEDKVPVFPVLLESIGNIQSTSGDMKVHID</sequence>
<protein>
    <recommendedName>
        <fullName evidence="1">Sacsin/Nov domain-containing protein</fullName>
    </recommendedName>
</protein>
<dbReference type="InterPro" id="IPR058210">
    <property type="entry name" value="SACS/Nov_dom"/>
</dbReference>
<proteinExistence type="predicted"/>
<dbReference type="InterPro" id="IPR052972">
    <property type="entry name" value="Sacsin_chaperone_reg"/>
</dbReference>
<comment type="caution">
    <text evidence="2">The sequence shown here is derived from an EMBL/GenBank/DDBJ whole genome shotgun (WGS) entry which is preliminary data.</text>
</comment>
<dbReference type="InterPro" id="IPR036890">
    <property type="entry name" value="HATPase_C_sf"/>
</dbReference>
<feature type="domain" description="Sacsin/Nov" evidence="1">
    <location>
        <begin position="774"/>
        <end position="1010"/>
    </location>
</feature>
<dbReference type="SUPFAM" id="SSF55874">
    <property type="entry name" value="ATPase domain of HSP90 chaperone/DNA topoisomerase II/histidine kinase"/>
    <property type="match status" value="1"/>
</dbReference>
<dbReference type="NCBIfam" id="NF047352">
    <property type="entry name" value="P_loop_sacsin"/>
    <property type="match status" value="1"/>
</dbReference>
<evidence type="ECO:0000259" key="1">
    <source>
        <dbReference type="Pfam" id="PF25794"/>
    </source>
</evidence>
<reference evidence="2" key="2">
    <citation type="journal article" date="2021" name="Genome Biol. Evol.">
        <title>Developing a high-quality reference genome for a parasitic bivalve with doubly uniparental inheritance (Bivalvia: Unionida).</title>
        <authorList>
            <person name="Smith C.H."/>
        </authorList>
    </citation>
    <scope>NUCLEOTIDE SEQUENCE</scope>
    <source>
        <strain evidence="2">CHS0354</strain>
        <tissue evidence="2">Mantle</tissue>
    </source>
</reference>
<dbReference type="EMBL" id="JAEAOA010002072">
    <property type="protein sequence ID" value="KAK3578918.1"/>
    <property type="molecule type" value="Genomic_DNA"/>
</dbReference>
<dbReference type="PANTHER" id="PTHR15600">
    <property type="entry name" value="SACSIN"/>
    <property type="match status" value="1"/>
</dbReference>